<dbReference type="AlphaFoldDB" id="A0A397SDW3"/>
<name>A0A397SDW3_9GLOM</name>
<accession>A0A397SDW3</accession>
<sequence>KENLLRNISNKRNQKKNMVSFSKKLEKLTVSDSSIELKAQRTYKKRKEEMLEIFL</sequence>
<gene>
    <name evidence="1" type="ORF">C1645_787376</name>
</gene>
<feature type="non-terminal residue" evidence="1">
    <location>
        <position position="1"/>
    </location>
</feature>
<evidence type="ECO:0000313" key="1">
    <source>
        <dbReference type="EMBL" id="RIA82916.1"/>
    </source>
</evidence>
<dbReference type="EMBL" id="QKYT01000617">
    <property type="protein sequence ID" value="RIA82916.1"/>
    <property type="molecule type" value="Genomic_DNA"/>
</dbReference>
<proteinExistence type="predicted"/>
<reference evidence="1 2" key="1">
    <citation type="submission" date="2018-06" db="EMBL/GenBank/DDBJ databases">
        <title>Comparative genomics reveals the genomic features of Rhizophagus irregularis, R. cerebriforme, R. diaphanum and Gigaspora rosea, and their symbiotic lifestyle signature.</title>
        <authorList>
            <person name="Morin E."/>
            <person name="San Clemente H."/>
            <person name="Chen E.C.H."/>
            <person name="De La Providencia I."/>
            <person name="Hainaut M."/>
            <person name="Kuo A."/>
            <person name="Kohler A."/>
            <person name="Murat C."/>
            <person name="Tang N."/>
            <person name="Roy S."/>
            <person name="Loubradou J."/>
            <person name="Henrissat B."/>
            <person name="Grigoriev I.V."/>
            <person name="Corradi N."/>
            <person name="Roux C."/>
            <person name="Martin F.M."/>
        </authorList>
    </citation>
    <scope>NUCLEOTIDE SEQUENCE [LARGE SCALE GENOMIC DNA]</scope>
    <source>
        <strain evidence="1 2">DAOM 227022</strain>
    </source>
</reference>
<comment type="caution">
    <text evidence="1">The sequence shown here is derived from an EMBL/GenBank/DDBJ whole genome shotgun (WGS) entry which is preliminary data.</text>
</comment>
<protein>
    <submittedName>
        <fullName evidence="1">Uncharacterized protein</fullName>
    </submittedName>
</protein>
<organism evidence="1 2">
    <name type="scientific">Glomus cerebriforme</name>
    <dbReference type="NCBI Taxonomy" id="658196"/>
    <lineage>
        <taxon>Eukaryota</taxon>
        <taxon>Fungi</taxon>
        <taxon>Fungi incertae sedis</taxon>
        <taxon>Mucoromycota</taxon>
        <taxon>Glomeromycotina</taxon>
        <taxon>Glomeromycetes</taxon>
        <taxon>Glomerales</taxon>
        <taxon>Glomeraceae</taxon>
        <taxon>Glomus</taxon>
    </lineage>
</organism>
<dbReference type="Proteomes" id="UP000265703">
    <property type="component" value="Unassembled WGS sequence"/>
</dbReference>
<keyword evidence="2" id="KW-1185">Reference proteome</keyword>
<evidence type="ECO:0000313" key="2">
    <source>
        <dbReference type="Proteomes" id="UP000265703"/>
    </source>
</evidence>